<reference evidence="4 5" key="1">
    <citation type="submission" date="2018-06" db="EMBL/GenBank/DDBJ databases">
        <authorList>
            <consortium name="Pathogen Informatics"/>
            <person name="Doyle S."/>
        </authorList>
    </citation>
    <scope>NUCLEOTIDE SEQUENCE [LARGE SCALE GENOMIC DNA]</scope>
    <source>
        <strain evidence="5">NCTC 10815</strain>
    </source>
</reference>
<feature type="transmembrane region" description="Helical" evidence="2">
    <location>
        <begin position="29"/>
        <end position="47"/>
    </location>
</feature>
<evidence type="ECO:0000256" key="1">
    <source>
        <dbReference type="SAM" id="MobiDB-lite"/>
    </source>
</evidence>
<feature type="compositionally biased region" description="Polar residues" evidence="1">
    <location>
        <begin position="526"/>
        <end position="550"/>
    </location>
</feature>
<dbReference type="InterPro" id="IPR038765">
    <property type="entry name" value="Papain-like_cys_pep_sf"/>
</dbReference>
<feature type="transmembrane region" description="Helical" evidence="2">
    <location>
        <begin position="597"/>
        <end position="619"/>
    </location>
</feature>
<evidence type="ECO:0000256" key="2">
    <source>
        <dbReference type="SAM" id="Phobius"/>
    </source>
</evidence>
<sequence>MSKRILSGCLLVFAFLLIAEWVYPFHDILRIGGSSWTLLFIASCLLGSFFQLRFYISFPIHFVLVYLFSTLAVKGTNPLRISAISTFIDNVRDGIAAMTELSAKAVPPLFIYLIFLVALWLLAYITFYSIFRKQRVLNILIMTLLYLLIINTFTQYDATFAIVRSCLFGFLILYLANWQANLSPSSHVFSKRIFYHLGIFALLFAILFAATQLPTYKPYFADPIPTLKSKFGLLDTTRQIGYSEDDSRLGGPLENDSTEVFQVQTESAHYYRVEAKWQYTGKGWETPKAEKTKPLSSQTDFPIDLNDRYDTKAKEQIDIEFTASNGYIAYPYGTDKLQSGASDIRYQPAGDKLTTENGIKKYHIELEPPVYDIPTMQKAKMDQLNKQFLAQYTQLPRELPKRVKRLAEKVTAGEKTAYDKAKAIETYLNSGGRFTYSIENADVTDRGKDYVDQFLFDTKIGYCDNFSTAMVVMLRSLGIPARWAKGFNSGTMIDDVEMTYQITNDNAHSWPEVYFPGTGWVPFEPTTTFSNPETFTEAQTEAPEQSADSTNDSEADTETPAEKPDTATPNQQKQEQQKQSKKETAKSKATSSNDHSILLWISTITAIVLLLLAIVAFLFRRQFTVWRLKRQLEKEAITFTAAYERLLHTLTTSQTKRQSSETLRQFAQRFSMIDGLAVLTQRYEQLTYGNSSENIISSEEKALFLGILAKLPYKV</sequence>
<accession>A0A378MIL5</accession>
<dbReference type="Pfam" id="PF11992">
    <property type="entry name" value="TgpA_N"/>
    <property type="match status" value="1"/>
</dbReference>
<evidence type="ECO:0000313" key="4">
    <source>
        <dbReference type="EMBL" id="STY45326.1"/>
    </source>
</evidence>
<dbReference type="SMART" id="SM00460">
    <property type="entry name" value="TGc"/>
    <property type="match status" value="1"/>
</dbReference>
<dbReference type="InterPro" id="IPR052901">
    <property type="entry name" value="Bact_TGase-like"/>
</dbReference>
<dbReference type="Pfam" id="PF13559">
    <property type="entry name" value="DUF4129"/>
    <property type="match status" value="1"/>
</dbReference>
<dbReference type="InterPro" id="IPR002931">
    <property type="entry name" value="Transglutaminase-like"/>
</dbReference>
<dbReference type="PANTHER" id="PTHR42736:SF1">
    <property type="entry name" value="PROTEIN-GLUTAMINE GAMMA-GLUTAMYLTRANSFERASE"/>
    <property type="match status" value="1"/>
</dbReference>
<feature type="transmembrane region" description="Helical" evidence="2">
    <location>
        <begin position="137"/>
        <end position="156"/>
    </location>
</feature>
<keyword evidence="2" id="KW-0472">Membrane</keyword>
<keyword evidence="2" id="KW-1133">Transmembrane helix</keyword>
<evidence type="ECO:0000313" key="5">
    <source>
        <dbReference type="Proteomes" id="UP000254879"/>
    </source>
</evidence>
<gene>
    <name evidence="4" type="ORF">NCTC10815_02701</name>
</gene>
<name>A0A378MIL5_LISGR</name>
<proteinExistence type="predicted"/>
<keyword evidence="2" id="KW-0812">Transmembrane</keyword>
<dbReference type="AlphaFoldDB" id="A0A378MIL5"/>
<feature type="domain" description="Transglutaminase-like" evidence="3">
    <location>
        <begin position="455"/>
        <end position="527"/>
    </location>
</feature>
<feature type="compositionally biased region" description="Basic and acidic residues" evidence="1">
    <location>
        <begin position="575"/>
        <end position="586"/>
    </location>
</feature>
<organism evidence="4 5">
    <name type="scientific">Listeria grayi</name>
    <name type="common">Listeria murrayi</name>
    <dbReference type="NCBI Taxonomy" id="1641"/>
    <lineage>
        <taxon>Bacteria</taxon>
        <taxon>Bacillati</taxon>
        <taxon>Bacillota</taxon>
        <taxon>Bacilli</taxon>
        <taxon>Bacillales</taxon>
        <taxon>Listeriaceae</taxon>
        <taxon>Listeria</taxon>
    </lineage>
</organism>
<feature type="transmembrane region" description="Helical" evidence="2">
    <location>
        <begin position="54"/>
        <end position="73"/>
    </location>
</feature>
<feature type="transmembrane region" description="Helical" evidence="2">
    <location>
        <begin position="162"/>
        <end position="181"/>
    </location>
</feature>
<dbReference type="InterPro" id="IPR021878">
    <property type="entry name" value="TgpA_N"/>
</dbReference>
<dbReference type="InterPro" id="IPR025403">
    <property type="entry name" value="TgpA-like_C"/>
</dbReference>
<feature type="transmembrane region" description="Helical" evidence="2">
    <location>
        <begin position="109"/>
        <end position="130"/>
    </location>
</feature>
<protein>
    <submittedName>
        <fullName evidence="4">Uncharacterized protein conserved in bacteria</fullName>
    </submittedName>
</protein>
<feature type="transmembrane region" description="Helical" evidence="2">
    <location>
        <begin position="193"/>
        <end position="213"/>
    </location>
</feature>
<dbReference type="PANTHER" id="PTHR42736">
    <property type="entry name" value="PROTEIN-GLUTAMINE GAMMA-GLUTAMYLTRANSFERASE"/>
    <property type="match status" value="1"/>
</dbReference>
<evidence type="ECO:0000259" key="3">
    <source>
        <dbReference type="SMART" id="SM00460"/>
    </source>
</evidence>
<dbReference type="RefSeq" id="WP_115346274.1">
    <property type="nucleotide sequence ID" value="NZ_UGPG01000001.1"/>
</dbReference>
<feature type="region of interest" description="Disordered" evidence="1">
    <location>
        <begin position="526"/>
        <end position="588"/>
    </location>
</feature>
<dbReference type="Gene3D" id="3.10.620.30">
    <property type="match status" value="1"/>
</dbReference>
<dbReference type="EMBL" id="UGPG01000001">
    <property type="protein sequence ID" value="STY45326.1"/>
    <property type="molecule type" value="Genomic_DNA"/>
</dbReference>
<dbReference type="Proteomes" id="UP000254879">
    <property type="component" value="Unassembled WGS sequence"/>
</dbReference>
<dbReference type="Pfam" id="PF01841">
    <property type="entry name" value="Transglut_core"/>
    <property type="match status" value="1"/>
</dbReference>
<dbReference type="SUPFAM" id="SSF54001">
    <property type="entry name" value="Cysteine proteinases"/>
    <property type="match status" value="1"/>
</dbReference>